<protein>
    <recommendedName>
        <fullName evidence="1">DUF4123 domain-containing protein</fullName>
    </recommendedName>
</protein>
<feature type="domain" description="DUF4123" evidence="1">
    <location>
        <begin position="10"/>
        <end position="127"/>
    </location>
</feature>
<dbReference type="AlphaFoldDB" id="A0A4Y4F9W7"/>
<dbReference type="Proteomes" id="UP000319812">
    <property type="component" value="Unassembled WGS sequence"/>
</dbReference>
<sequence>MSVSGRATHVLVDGACYPRALQRLYRRDDLADIEPLYLLTRFREVAEQGPILIRPRSSRFVTALLAEDDGEAARAMSIIESTASTQALSDHLLQFVEIQVEGDAPGASRLLRFADPLVTRHWLASYGEAVPAEVMGPIATWQVAHWAPCWQCPRPLQWQTFKVADISTSPLGQTPVSEFSGAQAHMLDVVTRWQFKARVSRYFDQHAQAAWQQIPREERDDWLEARLDEGLNWGAQTQRLMAIWMELALHGGADFMTARNGLFERWLAGDVSRRQMSRQQQLHALDAWRHAPQGR</sequence>
<reference evidence="2 3" key="1">
    <citation type="submission" date="2019-06" db="EMBL/GenBank/DDBJ databases">
        <title>Whole genome shotgun sequence of Halomonas halmophila NBRC 15537.</title>
        <authorList>
            <person name="Hosoyama A."/>
            <person name="Uohara A."/>
            <person name="Ohji S."/>
            <person name="Ichikawa N."/>
        </authorList>
    </citation>
    <scope>NUCLEOTIDE SEQUENCE [LARGE SCALE GENOMIC DNA]</scope>
    <source>
        <strain evidence="2 3">NBRC 15537</strain>
    </source>
</reference>
<dbReference type="Pfam" id="PF13503">
    <property type="entry name" value="DUF4123"/>
    <property type="match status" value="1"/>
</dbReference>
<keyword evidence="3" id="KW-1185">Reference proteome</keyword>
<name>A0A4Y4F9W7_9GAMM</name>
<accession>A0A4Y4F9W7</accession>
<evidence type="ECO:0000313" key="2">
    <source>
        <dbReference type="EMBL" id="GED23888.1"/>
    </source>
</evidence>
<dbReference type="RefSeq" id="WP_141322019.1">
    <property type="nucleotide sequence ID" value="NZ_BJOC01000068.1"/>
</dbReference>
<dbReference type="OrthoDB" id="5905401at2"/>
<evidence type="ECO:0000259" key="1">
    <source>
        <dbReference type="Pfam" id="PF13503"/>
    </source>
</evidence>
<organism evidence="2 3">
    <name type="scientific">Halomonas halmophila</name>
    <dbReference type="NCBI Taxonomy" id="252"/>
    <lineage>
        <taxon>Bacteria</taxon>
        <taxon>Pseudomonadati</taxon>
        <taxon>Pseudomonadota</taxon>
        <taxon>Gammaproteobacteria</taxon>
        <taxon>Oceanospirillales</taxon>
        <taxon>Halomonadaceae</taxon>
        <taxon>Halomonas</taxon>
    </lineage>
</organism>
<evidence type="ECO:0000313" key="3">
    <source>
        <dbReference type="Proteomes" id="UP000319812"/>
    </source>
</evidence>
<gene>
    <name evidence="2" type="ORF">HHA01_28650</name>
</gene>
<dbReference type="EMBL" id="BJOC01000068">
    <property type="protein sequence ID" value="GED23888.1"/>
    <property type="molecule type" value="Genomic_DNA"/>
</dbReference>
<proteinExistence type="predicted"/>
<comment type="caution">
    <text evidence="2">The sequence shown here is derived from an EMBL/GenBank/DDBJ whole genome shotgun (WGS) entry which is preliminary data.</text>
</comment>
<dbReference type="InterPro" id="IPR025391">
    <property type="entry name" value="DUF4123"/>
</dbReference>